<dbReference type="Proteomes" id="UP001178281">
    <property type="component" value="Unassembled WGS sequence"/>
</dbReference>
<accession>A0AA90SGY3</accession>
<dbReference type="AlphaFoldDB" id="A0AA90SGY3"/>
<gene>
    <name evidence="3" type="ORF">Q7X28_09785</name>
</gene>
<name>A0AA90SGY3_9ACTN</name>
<reference evidence="3" key="1">
    <citation type="submission" date="2023-08" db="EMBL/GenBank/DDBJ databases">
        <title>The draft genome of Tsukamurella strandjordii strain 050030.</title>
        <authorList>
            <person name="Zhao F."/>
            <person name="Feng Y."/>
            <person name="Zong Z."/>
        </authorList>
    </citation>
    <scope>NUCLEOTIDE SEQUENCE</scope>
    <source>
        <strain evidence="3">050030</strain>
    </source>
</reference>
<keyword evidence="2" id="KW-0812">Transmembrane</keyword>
<feature type="region of interest" description="Disordered" evidence="1">
    <location>
        <begin position="1"/>
        <end position="26"/>
    </location>
</feature>
<evidence type="ECO:0000313" key="3">
    <source>
        <dbReference type="EMBL" id="MDP0398214.1"/>
    </source>
</evidence>
<sequence length="261" mass="27704">MNPQRFDSPYRPWPPQPGQARPSRPARSTGALIGIVVAATAVVIALIVVGTAVALNRAERPAAASAMSSGRAPSVTTPSKPMGIGPGFGLSDPPPKEPLITTVTNSTIGGDKDWLYFQTGGGRTIDLKATLVRPGRDYPDCRTLDRSGKLARLGCTQSADMVHSADGGQLFLNTVVFSMRDEAAAQTAESGYQDHDLTELDGTYRTGYAKAKYRISTVRNFFVVTLATAAAATPEAAMSQYLRVYHGSVDGVLIAMNMGRK</sequence>
<organism evidence="3 4">
    <name type="scientific">Tsukamurella strandjordii</name>
    <dbReference type="NCBI Taxonomy" id="147577"/>
    <lineage>
        <taxon>Bacteria</taxon>
        <taxon>Bacillati</taxon>
        <taxon>Actinomycetota</taxon>
        <taxon>Actinomycetes</taxon>
        <taxon>Mycobacteriales</taxon>
        <taxon>Tsukamurellaceae</taxon>
        <taxon>Tsukamurella</taxon>
    </lineage>
</organism>
<feature type="region of interest" description="Disordered" evidence="1">
    <location>
        <begin position="62"/>
        <end position="96"/>
    </location>
</feature>
<feature type="transmembrane region" description="Helical" evidence="2">
    <location>
        <begin position="31"/>
        <end position="55"/>
    </location>
</feature>
<evidence type="ECO:0000256" key="1">
    <source>
        <dbReference type="SAM" id="MobiDB-lite"/>
    </source>
</evidence>
<evidence type="ECO:0000313" key="4">
    <source>
        <dbReference type="Proteomes" id="UP001178281"/>
    </source>
</evidence>
<keyword evidence="4" id="KW-1185">Reference proteome</keyword>
<keyword evidence="2" id="KW-0472">Membrane</keyword>
<protein>
    <submittedName>
        <fullName evidence="3">Uncharacterized protein</fullName>
    </submittedName>
</protein>
<comment type="caution">
    <text evidence="3">The sequence shown here is derived from an EMBL/GenBank/DDBJ whole genome shotgun (WGS) entry which is preliminary data.</text>
</comment>
<evidence type="ECO:0000256" key="2">
    <source>
        <dbReference type="SAM" id="Phobius"/>
    </source>
</evidence>
<proteinExistence type="predicted"/>
<dbReference type="EMBL" id="JAUTIX010000003">
    <property type="protein sequence ID" value="MDP0398214.1"/>
    <property type="molecule type" value="Genomic_DNA"/>
</dbReference>
<keyword evidence="2" id="KW-1133">Transmembrane helix</keyword>
<dbReference type="RefSeq" id="WP_305111147.1">
    <property type="nucleotide sequence ID" value="NZ_JAUTIX010000003.1"/>
</dbReference>